<dbReference type="EMBL" id="GEDC01014194">
    <property type="protein sequence ID" value="JAS23104.1"/>
    <property type="molecule type" value="Transcribed_RNA"/>
</dbReference>
<evidence type="ECO:0000256" key="1">
    <source>
        <dbReference type="ARBA" id="ARBA00022723"/>
    </source>
</evidence>
<dbReference type="AlphaFoldDB" id="A0A1B6CG55"/>
<feature type="domain" description="C2H2-type" evidence="6">
    <location>
        <begin position="761"/>
        <end position="788"/>
    </location>
</feature>
<dbReference type="PANTHER" id="PTHR24409">
    <property type="entry name" value="ZINC FINGER PROTEIN 142"/>
    <property type="match status" value="1"/>
</dbReference>
<gene>
    <name evidence="7" type="ORF">g.21192</name>
    <name evidence="10" type="ORF">g.21196</name>
    <name evidence="8" type="ORF">g.21198</name>
    <name evidence="9" type="ORF">g.21203</name>
</gene>
<feature type="domain" description="C2H2-type" evidence="6">
    <location>
        <begin position="705"/>
        <end position="732"/>
    </location>
</feature>
<dbReference type="PROSITE" id="PS50157">
    <property type="entry name" value="ZINC_FINGER_C2H2_2"/>
    <property type="match status" value="9"/>
</dbReference>
<reference evidence="7" key="1">
    <citation type="submission" date="2015-12" db="EMBL/GenBank/DDBJ databases">
        <title>De novo transcriptome assembly of four potential Pierce s Disease insect vectors from Arizona vineyards.</title>
        <authorList>
            <person name="Tassone E.E."/>
        </authorList>
    </citation>
    <scope>NUCLEOTIDE SEQUENCE</scope>
</reference>
<name>A0A1B6CG55_9HEMI</name>
<dbReference type="PANTHER" id="PTHR24409:SF295">
    <property type="entry name" value="AZ2-RELATED"/>
    <property type="match status" value="1"/>
</dbReference>
<sequence length="891" mass="104647">MLHNKEIDWADEAHENQQLSVSPHFQNCFICNECLKSNTKYNLVLCKVKHSESQVAEVLGSLVGDDFAVFVSEDDCLCDKCMELLNLMDKLECDFFKVRNKLIELLKINYELTSSDEVIPDEEKKEISDERVIKVDDEVKKEDKLKPNSLDKQNSFQISNNIKQNNSTRQVDAKQEVKSIITKCYICKKNIIGEESFILHLKLDHSIDYNVSKFKNVQVIDNDNAKSKHEISHSYELCANDHKTDQRQIAEDDSLHKPCINLLSVNNIEETDELMDILQDREINIIMGNVNESDVRVKNLDDSINTNNDKCNLIPPSSEGIESVDMKIVMNDINTELYSEIVGALSDQYTNSWEDVDQSPEDPTISDDKCNFNDEFISVDQGHVCNDQHQKPFKCQYCSLSFSKKYILSFHILKLHKFTHFGFCIFCRKVFLDKNQLNFHVEKDHLDLQERPHCMYCRNTYSTDTDLKIHILKEHFNDNNVNYSGNISILVDSQTNTNFEKDDLKNKLITHNNFLIDKEDDFDLKSHEEYDFNIYCAMCDFSTRSSLEMEQHVVKHQTKENNFCKICVQFFGDKEFTKHLNHSNVTQSLPCKFCKHYFHDAVHLKWHIKRTHHKLEIQTCKYCDKVYTDLTAFEKHIKTKHIGDNNERSCEVCKISFRCEKSYSIHVEYAHRTSLKCKICGKEIKTLKKLQCHEMIHVRDSNTVYKCDICNKVLKTRTGLRFHKIRHTGNYPFVCEFCGQGFVSTHALTEHFGHHVKEKRYMCDVCGKGFCYYDTMYRHRVLHDNPYPKICSICKKGFRNSSRLAIHRRREHTGERPYKCTYCPRTFFTSNGYKHHLCLHTKKFPYNCKPCHKGFTTRNKYAIHLSRKHNDESLLINRAPNNKEWNELWKK</sequence>
<feature type="domain" description="C2H2-type" evidence="6">
    <location>
        <begin position="846"/>
        <end position="874"/>
    </location>
</feature>
<keyword evidence="3 5" id="KW-0863">Zinc-finger</keyword>
<evidence type="ECO:0000256" key="4">
    <source>
        <dbReference type="ARBA" id="ARBA00022833"/>
    </source>
</evidence>
<dbReference type="PROSITE" id="PS00028">
    <property type="entry name" value="ZINC_FINGER_C2H2_1"/>
    <property type="match status" value="11"/>
</dbReference>
<keyword evidence="4" id="KW-0862">Zinc</keyword>
<feature type="domain" description="C2H2-type" evidence="6">
    <location>
        <begin position="618"/>
        <end position="646"/>
    </location>
</feature>
<dbReference type="GO" id="GO:0000977">
    <property type="term" value="F:RNA polymerase II transcription regulatory region sequence-specific DNA binding"/>
    <property type="evidence" value="ECO:0007669"/>
    <property type="project" value="TreeGrafter"/>
</dbReference>
<feature type="domain" description="C2H2-type" evidence="6">
    <location>
        <begin position="675"/>
        <end position="702"/>
    </location>
</feature>
<accession>A0A1B6CG55</accession>
<dbReference type="GO" id="GO:0000981">
    <property type="term" value="F:DNA-binding transcription factor activity, RNA polymerase II-specific"/>
    <property type="evidence" value="ECO:0007669"/>
    <property type="project" value="TreeGrafter"/>
</dbReference>
<proteinExistence type="predicted"/>
<dbReference type="GO" id="GO:0005634">
    <property type="term" value="C:nucleus"/>
    <property type="evidence" value="ECO:0007669"/>
    <property type="project" value="TreeGrafter"/>
</dbReference>
<feature type="domain" description="C2H2-type" evidence="6">
    <location>
        <begin position="818"/>
        <end position="845"/>
    </location>
</feature>
<protein>
    <recommendedName>
        <fullName evidence="6">C2H2-type domain-containing protein</fullName>
    </recommendedName>
</protein>
<dbReference type="Pfam" id="PF00096">
    <property type="entry name" value="zf-C2H2"/>
    <property type="match status" value="2"/>
</dbReference>
<dbReference type="GO" id="GO:0008270">
    <property type="term" value="F:zinc ion binding"/>
    <property type="evidence" value="ECO:0007669"/>
    <property type="project" value="UniProtKB-KW"/>
</dbReference>
<evidence type="ECO:0000313" key="9">
    <source>
        <dbReference type="EMBL" id="JAS23104.1"/>
    </source>
</evidence>
<keyword evidence="2" id="KW-0677">Repeat</keyword>
<evidence type="ECO:0000256" key="3">
    <source>
        <dbReference type="ARBA" id="ARBA00022771"/>
    </source>
</evidence>
<evidence type="ECO:0000256" key="5">
    <source>
        <dbReference type="PROSITE-ProRule" id="PRU00042"/>
    </source>
</evidence>
<evidence type="ECO:0000259" key="6">
    <source>
        <dbReference type="PROSITE" id="PS50157"/>
    </source>
</evidence>
<dbReference type="InterPro" id="IPR013087">
    <property type="entry name" value="Znf_C2H2_type"/>
</dbReference>
<evidence type="ECO:0000313" key="10">
    <source>
        <dbReference type="EMBL" id="JAS27688.1"/>
    </source>
</evidence>
<evidence type="ECO:0000313" key="7">
    <source>
        <dbReference type="EMBL" id="JAS12424.1"/>
    </source>
</evidence>
<feature type="domain" description="C2H2-type" evidence="6">
    <location>
        <begin position="733"/>
        <end position="760"/>
    </location>
</feature>
<keyword evidence="1" id="KW-0479">Metal-binding</keyword>
<organism evidence="7">
    <name type="scientific">Clastoptera arizonana</name>
    <name type="common">Arizona spittle bug</name>
    <dbReference type="NCBI Taxonomy" id="38151"/>
    <lineage>
        <taxon>Eukaryota</taxon>
        <taxon>Metazoa</taxon>
        <taxon>Ecdysozoa</taxon>
        <taxon>Arthropoda</taxon>
        <taxon>Hexapoda</taxon>
        <taxon>Insecta</taxon>
        <taxon>Pterygota</taxon>
        <taxon>Neoptera</taxon>
        <taxon>Paraneoptera</taxon>
        <taxon>Hemiptera</taxon>
        <taxon>Auchenorrhyncha</taxon>
        <taxon>Cercopoidea</taxon>
        <taxon>Clastopteridae</taxon>
        <taxon>Clastoptera</taxon>
    </lineage>
</organism>
<dbReference type="EMBL" id="GEDC01009610">
    <property type="protein sequence ID" value="JAS27688.1"/>
    <property type="molecule type" value="Transcribed_RNA"/>
</dbReference>
<dbReference type="Gene3D" id="3.30.160.60">
    <property type="entry name" value="Classic Zinc Finger"/>
    <property type="match status" value="6"/>
</dbReference>
<dbReference type="SUPFAM" id="SSF57667">
    <property type="entry name" value="beta-beta-alpha zinc fingers"/>
    <property type="match status" value="6"/>
</dbReference>
<dbReference type="InterPro" id="IPR036236">
    <property type="entry name" value="Znf_C2H2_sf"/>
</dbReference>
<dbReference type="EMBL" id="GEDC01023374">
    <property type="protein sequence ID" value="JAS13924.1"/>
    <property type="molecule type" value="Transcribed_RNA"/>
</dbReference>
<feature type="domain" description="C2H2-type" evidence="6">
    <location>
        <begin position="789"/>
        <end position="817"/>
    </location>
</feature>
<dbReference type="SMART" id="SM00355">
    <property type="entry name" value="ZnF_C2H2"/>
    <property type="match status" value="16"/>
</dbReference>
<evidence type="ECO:0000256" key="2">
    <source>
        <dbReference type="ARBA" id="ARBA00022737"/>
    </source>
</evidence>
<evidence type="ECO:0000313" key="8">
    <source>
        <dbReference type="EMBL" id="JAS13924.1"/>
    </source>
</evidence>
<feature type="domain" description="C2H2-type" evidence="6">
    <location>
        <begin position="393"/>
        <end position="416"/>
    </location>
</feature>
<dbReference type="EMBL" id="GEDC01024874">
    <property type="protein sequence ID" value="JAS12424.1"/>
    <property type="molecule type" value="Transcribed_RNA"/>
</dbReference>